<proteinExistence type="predicted"/>
<protein>
    <recommendedName>
        <fullName evidence="3">CopG family transcriptional regulator</fullName>
    </recommendedName>
</protein>
<name>A0A1Q9AN19_9HYPH</name>
<dbReference type="STRING" id="1672749.BJF92_12030"/>
<dbReference type="OrthoDB" id="8421404at2"/>
<evidence type="ECO:0000313" key="2">
    <source>
        <dbReference type="Proteomes" id="UP000186143"/>
    </source>
</evidence>
<comment type="caution">
    <text evidence="1">The sequence shown here is derived from an EMBL/GenBank/DDBJ whole genome shotgun (WGS) entry which is preliminary data.</text>
</comment>
<evidence type="ECO:0000313" key="1">
    <source>
        <dbReference type="EMBL" id="OLP56794.1"/>
    </source>
</evidence>
<organism evidence="1 2">
    <name type="scientific">Xaviernesmea rhizosphaerae</name>
    <dbReference type="NCBI Taxonomy" id="1672749"/>
    <lineage>
        <taxon>Bacteria</taxon>
        <taxon>Pseudomonadati</taxon>
        <taxon>Pseudomonadota</taxon>
        <taxon>Alphaproteobacteria</taxon>
        <taxon>Hyphomicrobiales</taxon>
        <taxon>Rhizobiaceae</taxon>
        <taxon>Rhizobium/Agrobacterium group</taxon>
        <taxon>Xaviernesmea</taxon>
    </lineage>
</organism>
<gene>
    <name evidence="1" type="ORF">BJF92_12030</name>
</gene>
<dbReference type="Proteomes" id="UP000186143">
    <property type="component" value="Unassembled WGS sequence"/>
</dbReference>
<reference evidence="1 2" key="1">
    <citation type="submission" date="2016-09" db="EMBL/GenBank/DDBJ databases">
        <title>Rhizobium sp. nov., a novel species isolated from the rice rhizosphere.</title>
        <authorList>
            <person name="Zhao J."/>
            <person name="Zhang X."/>
        </authorList>
    </citation>
    <scope>NUCLEOTIDE SEQUENCE [LARGE SCALE GENOMIC DNA]</scope>
    <source>
        <strain evidence="1 2">MH17</strain>
    </source>
</reference>
<sequence length="74" mass="8086">MTHITILLDEATEARLRQAAEEHDRSPEDIAFLTLAEGLHHAFVTREDDPGADLPAPHPDYARARAEAATGLLS</sequence>
<dbReference type="AlphaFoldDB" id="A0A1Q9AN19"/>
<accession>A0A1Q9AN19</accession>
<evidence type="ECO:0008006" key="3">
    <source>
        <dbReference type="Google" id="ProtNLM"/>
    </source>
</evidence>
<dbReference type="RefSeq" id="WP_075633813.1">
    <property type="nucleotide sequence ID" value="NZ_MKIO01000021.1"/>
</dbReference>
<dbReference type="EMBL" id="MKIO01000021">
    <property type="protein sequence ID" value="OLP56794.1"/>
    <property type="molecule type" value="Genomic_DNA"/>
</dbReference>